<evidence type="ECO:0000313" key="2">
    <source>
        <dbReference type="EMBL" id="KAF4446944.1"/>
    </source>
</evidence>
<accession>A0A8H4KBQ2</accession>
<proteinExistence type="predicted"/>
<dbReference type="Proteomes" id="UP000605986">
    <property type="component" value="Unassembled WGS sequence"/>
</dbReference>
<reference evidence="2" key="1">
    <citation type="submission" date="2020-01" db="EMBL/GenBank/DDBJ databases">
        <title>Identification and distribution of gene clusters putatively required for synthesis of sphingolipid metabolism inhibitors in phylogenetically diverse species of the filamentous fungus Fusarium.</title>
        <authorList>
            <person name="Kim H.-S."/>
            <person name="Busman M."/>
            <person name="Brown D.W."/>
            <person name="Divon H."/>
            <person name="Uhlig S."/>
            <person name="Proctor R.H."/>
        </authorList>
    </citation>
    <scope>NUCLEOTIDE SEQUENCE</scope>
    <source>
        <strain evidence="2">NRRL 53441</strain>
    </source>
</reference>
<evidence type="ECO:0000313" key="3">
    <source>
        <dbReference type="Proteomes" id="UP000605986"/>
    </source>
</evidence>
<organism evidence="2 3">
    <name type="scientific">Fusarium austroafricanum</name>
    <dbReference type="NCBI Taxonomy" id="2364996"/>
    <lineage>
        <taxon>Eukaryota</taxon>
        <taxon>Fungi</taxon>
        <taxon>Dikarya</taxon>
        <taxon>Ascomycota</taxon>
        <taxon>Pezizomycotina</taxon>
        <taxon>Sordariomycetes</taxon>
        <taxon>Hypocreomycetidae</taxon>
        <taxon>Hypocreales</taxon>
        <taxon>Nectriaceae</taxon>
        <taxon>Fusarium</taxon>
        <taxon>Fusarium concolor species complex</taxon>
    </lineage>
</organism>
<keyword evidence="3" id="KW-1185">Reference proteome</keyword>
<dbReference type="PANTHER" id="PTHR36223">
    <property type="entry name" value="BETA-LACTAMASE-TYPE TRANSPEPTIDASE FOLD DOMAIN CONTAINING PROTEIN"/>
    <property type="match status" value="1"/>
</dbReference>
<feature type="domain" description="DUF7918" evidence="1">
    <location>
        <begin position="9"/>
        <end position="230"/>
    </location>
</feature>
<protein>
    <recommendedName>
        <fullName evidence="1">DUF7918 domain-containing protein</fullName>
    </recommendedName>
</protein>
<name>A0A8H4KBQ2_9HYPO</name>
<comment type="caution">
    <text evidence="2">The sequence shown here is derived from an EMBL/GenBank/DDBJ whole genome shotgun (WGS) entry which is preliminary data.</text>
</comment>
<dbReference type="InterPro" id="IPR057678">
    <property type="entry name" value="DUF7918"/>
</dbReference>
<dbReference type="AlphaFoldDB" id="A0A8H4KBQ2"/>
<evidence type="ECO:0000259" key="1">
    <source>
        <dbReference type="Pfam" id="PF25534"/>
    </source>
</evidence>
<dbReference type="OrthoDB" id="3364132at2759"/>
<dbReference type="EMBL" id="JAADJG010000423">
    <property type="protein sequence ID" value="KAF4446944.1"/>
    <property type="molecule type" value="Genomic_DNA"/>
</dbReference>
<dbReference type="PANTHER" id="PTHR36223:SF1">
    <property type="entry name" value="TRANSCRIPTION ELONGATION FACTOR EAF N-TERMINAL DOMAIN-CONTAINING PROTEIN"/>
    <property type="match status" value="1"/>
</dbReference>
<sequence>MAILPGVPGIEVAVIVGDMPAREWLLNTKQHHDAEQYHTPVTTSYIESKSEHRFAICVSINTEHMLPLINYQLPEGTDFIGFNVTIDGVFFGNFGAELDIRSPITFSYLPVKTPNGGMGQQYPVFANIVTVEEADSQKVKDDKARAQNMGIIHIRVYALKLTEGVKECPDPIHNPLDMELAHKATITYGAELTHRTRYEMESADNEEAKRQTANGLGLLGEFVFRYTSQRPIEGENGFEIPEPLTSESTPLPLPCCHYPETQMANGAPLVDITGDDE</sequence>
<gene>
    <name evidence="2" type="ORF">F53441_9491</name>
</gene>
<dbReference type="Pfam" id="PF25534">
    <property type="entry name" value="DUF7918"/>
    <property type="match status" value="1"/>
</dbReference>